<sequence>MLEMRLIDEKPYISVFYKNTTAEPEAMNIPRCGPSCPLDKMFTLYKDLLPTDWEAECKLPLMTMSYEEKLFCIVAVTVLVTSCLALLLVLMLVYAAITYNRRRHYQELYNIRTGPSRRSQLI</sequence>
<dbReference type="InterPro" id="IPR029033">
    <property type="entry name" value="His_PPase_superfam"/>
</dbReference>
<keyword evidence="3" id="KW-1185">Reference proteome</keyword>
<dbReference type="Proteomes" id="UP000092461">
    <property type="component" value="Unassembled WGS sequence"/>
</dbReference>
<dbReference type="SUPFAM" id="SSF53254">
    <property type="entry name" value="Phosphoglycerate mutase-like"/>
    <property type="match status" value="1"/>
</dbReference>
<dbReference type="EMBL" id="AJWK01026149">
    <property type="status" value="NOT_ANNOTATED_CDS"/>
    <property type="molecule type" value="Genomic_DNA"/>
</dbReference>
<keyword evidence="1" id="KW-0812">Transmembrane</keyword>
<accession>A0A1B0CSJ6</accession>
<evidence type="ECO:0000256" key="1">
    <source>
        <dbReference type="SAM" id="Phobius"/>
    </source>
</evidence>
<dbReference type="EnsemblMetazoa" id="LLOJ007845-RA">
    <property type="protein sequence ID" value="LLOJ007845-PA"/>
    <property type="gene ID" value="LLOJ007845"/>
</dbReference>
<dbReference type="GO" id="GO:0016791">
    <property type="term" value="F:phosphatase activity"/>
    <property type="evidence" value="ECO:0007669"/>
    <property type="project" value="UniProtKB-ARBA"/>
</dbReference>
<name>A0A1B0CSJ6_LUTLO</name>
<dbReference type="AlphaFoldDB" id="A0A1B0CSJ6"/>
<evidence type="ECO:0000313" key="3">
    <source>
        <dbReference type="Proteomes" id="UP000092461"/>
    </source>
</evidence>
<protein>
    <submittedName>
        <fullName evidence="2">Uncharacterized protein</fullName>
    </submittedName>
</protein>
<keyword evidence="1" id="KW-0472">Membrane</keyword>
<keyword evidence="1" id="KW-1133">Transmembrane helix</keyword>
<proteinExistence type="predicted"/>
<dbReference type="VEuPathDB" id="VectorBase:LLOJ007845"/>
<dbReference type="VEuPathDB" id="VectorBase:LLONM1_006060"/>
<organism evidence="2 3">
    <name type="scientific">Lutzomyia longipalpis</name>
    <name type="common">Sand fly</name>
    <dbReference type="NCBI Taxonomy" id="7200"/>
    <lineage>
        <taxon>Eukaryota</taxon>
        <taxon>Metazoa</taxon>
        <taxon>Ecdysozoa</taxon>
        <taxon>Arthropoda</taxon>
        <taxon>Hexapoda</taxon>
        <taxon>Insecta</taxon>
        <taxon>Pterygota</taxon>
        <taxon>Neoptera</taxon>
        <taxon>Endopterygota</taxon>
        <taxon>Diptera</taxon>
        <taxon>Nematocera</taxon>
        <taxon>Psychodoidea</taxon>
        <taxon>Psychodidae</taxon>
        <taxon>Lutzomyia</taxon>
        <taxon>Lutzomyia</taxon>
    </lineage>
</organism>
<dbReference type="Gene3D" id="3.40.50.1240">
    <property type="entry name" value="Phosphoglycerate mutase-like"/>
    <property type="match status" value="1"/>
</dbReference>
<feature type="transmembrane region" description="Helical" evidence="1">
    <location>
        <begin position="70"/>
        <end position="97"/>
    </location>
</feature>
<reference evidence="2" key="1">
    <citation type="submission" date="2020-05" db="UniProtKB">
        <authorList>
            <consortium name="EnsemblMetazoa"/>
        </authorList>
    </citation>
    <scope>IDENTIFICATION</scope>
    <source>
        <strain evidence="2">Jacobina</strain>
    </source>
</reference>
<evidence type="ECO:0000313" key="2">
    <source>
        <dbReference type="EnsemblMetazoa" id="LLOJ007845-PA"/>
    </source>
</evidence>